<keyword evidence="2" id="KW-1185">Reference proteome</keyword>
<dbReference type="InterPro" id="IPR012340">
    <property type="entry name" value="NA-bd_OB-fold"/>
</dbReference>
<dbReference type="GO" id="GO:0003697">
    <property type="term" value="F:single-stranded DNA binding"/>
    <property type="evidence" value="ECO:0007669"/>
    <property type="project" value="TreeGrafter"/>
</dbReference>
<dbReference type="InterPro" id="IPR052469">
    <property type="entry name" value="MEIOB"/>
</dbReference>
<dbReference type="GO" id="GO:0000712">
    <property type="term" value="P:resolution of meiotic recombination intermediates"/>
    <property type="evidence" value="ECO:0007669"/>
    <property type="project" value="TreeGrafter"/>
</dbReference>
<name>A0A6A6WKY5_9PEZI</name>
<dbReference type="GeneID" id="54487317"/>
<sequence>MSSTFPSVQSFFQPTFASISRSGSSSELGKDLTGDGFSAEDVNSVINPPVNTNWTPTRDYEETDIADLVPGPRCVTFMGRIVNVFDLVTPSKKPKAAKGCLKMVLRDDTGTVTVRLWYAKTVYTLRLGQLVSVWTQHISNGDHASLAPSNAPLFASVFPERERLCHIMVHVRSDDGRLCKIPKGYIEGQHLSKLMTLRSYLDGGHEVEEGRVLVCVESIGAKKTITNKQNTTTTLTPLTIFDTTTSCTLTLFAHAPSSTPLFHPSHTILLLTSPSLHLSPNSTPSLTLSQTSTLDINPAIPATTHLRTYALHRAIQSHINPPFPPQHIFNIHAAASSALRIRYTLADIDAAARANPADTLSGYVSVLISRVCLVRLRRRCMLMCAACPRCGVGVYASAVVAACSRCEEDNDDDDGGQGVALALNPDVLGEVVDETGCLRGGKAVFSEEAWGQLFGRSVGELVGCEVEVLRYLEERMAGVRVTLCFGWVGGGGGGGGGGGYGRGDGYGEGEGVGRLLVWGVRA</sequence>
<dbReference type="PANTHER" id="PTHR21166:SF2">
    <property type="entry name" value="CELL DIVISION CONTROL PROTEIN 24 OB DOMAIN-CONTAINING PROTEIN-RELATED"/>
    <property type="match status" value="1"/>
</dbReference>
<dbReference type="EMBL" id="ML996565">
    <property type="protein sequence ID" value="KAF2762669.1"/>
    <property type="molecule type" value="Genomic_DNA"/>
</dbReference>
<reference evidence="1" key="1">
    <citation type="journal article" date="2020" name="Stud. Mycol.">
        <title>101 Dothideomycetes genomes: a test case for predicting lifestyles and emergence of pathogens.</title>
        <authorList>
            <person name="Haridas S."/>
            <person name="Albert R."/>
            <person name="Binder M."/>
            <person name="Bloem J."/>
            <person name="Labutti K."/>
            <person name="Salamov A."/>
            <person name="Andreopoulos B."/>
            <person name="Baker S."/>
            <person name="Barry K."/>
            <person name="Bills G."/>
            <person name="Bluhm B."/>
            <person name="Cannon C."/>
            <person name="Castanera R."/>
            <person name="Culley D."/>
            <person name="Daum C."/>
            <person name="Ezra D."/>
            <person name="Gonzalez J."/>
            <person name="Henrissat B."/>
            <person name="Kuo A."/>
            <person name="Liang C."/>
            <person name="Lipzen A."/>
            <person name="Lutzoni F."/>
            <person name="Magnuson J."/>
            <person name="Mondo S."/>
            <person name="Nolan M."/>
            <person name="Ohm R."/>
            <person name="Pangilinan J."/>
            <person name="Park H.-J."/>
            <person name="Ramirez L."/>
            <person name="Alfaro M."/>
            <person name="Sun H."/>
            <person name="Tritt A."/>
            <person name="Yoshinaga Y."/>
            <person name="Zwiers L.-H."/>
            <person name="Turgeon B."/>
            <person name="Goodwin S."/>
            <person name="Spatafora J."/>
            <person name="Crous P."/>
            <person name="Grigoriev I."/>
        </authorList>
    </citation>
    <scope>NUCLEOTIDE SEQUENCE</scope>
    <source>
        <strain evidence="1">CBS 121739</strain>
    </source>
</reference>
<accession>A0A6A6WKY5</accession>
<proteinExistence type="predicted"/>
<dbReference type="Gene3D" id="2.40.50.140">
    <property type="entry name" value="Nucleic acid-binding proteins"/>
    <property type="match status" value="2"/>
</dbReference>
<dbReference type="RefSeq" id="XP_033605120.1">
    <property type="nucleotide sequence ID" value="XM_033746263.1"/>
</dbReference>
<dbReference type="OrthoDB" id="3248508at2759"/>
<evidence type="ECO:0000313" key="2">
    <source>
        <dbReference type="Proteomes" id="UP000799437"/>
    </source>
</evidence>
<evidence type="ECO:0008006" key="3">
    <source>
        <dbReference type="Google" id="ProtNLM"/>
    </source>
</evidence>
<dbReference type="PANTHER" id="PTHR21166">
    <property type="entry name" value="CELL DIVISION CONTROL PROTEIN 24 OB DOMAIN-CONTAINING PROTEIN-RELATED"/>
    <property type="match status" value="1"/>
</dbReference>
<dbReference type="AlphaFoldDB" id="A0A6A6WKY5"/>
<dbReference type="Proteomes" id="UP000799437">
    <property type="component" value="Unassembled WGS sequence"/>
</dbReference>
<dbReference type="SUPFAM" id="SSF50249">
    <property type="entry name" value="Nucleic acid-binding proteins"/>
    <property type="match status" value="2"/>
</dbReference>
<organism evidence="1 2">
    <name type="scientific">Pseudovirgaria hyperparasitica</name>
    <dbReference type="NCBI Taxonomy" id="470096"/>
    <lineage>
        <taxon>Eukaryota</taxon>
        <taxon>Fungi</taxon>
        <taxon>Dikarya</taxon>
        <taxon>Ascomycota</taxon>
        <taxon>Pezizomycotina</taxon>
        <taxon>Dothideomycetes</taxon>
        <taxon>Dothideomycetes incertae sedis</taxon>
        <taxon>Acrospermales</taxon>
        <taxon>Acrospermaceae</taxon>
        <taxon>Pseudovirgaria</taxon>
    </lineage>
</organism>
<dbReference type="GO" id="GO:0008310">
    <property type="term" value="F:single-stranded DNA 3'-5' DNA exonuclease activity"/>
    <property type="evidence" value="ECO:0007669"/>
    <property type="project" value="TreeGrafter"/>
</dbReference>
<gene>
    <name evidence="1" type="ORF">EJ05DRAFT_495538</name>
</gene>
<evidence type="ECO:0000313" key="1">
    <source>
        <dbReference type="EMBL" id="KAF2762669.1"/>
    </source>
</evidence>
<protein>
    <recommendedName>
        <fullName evidence="3">Nucleic acid-binding protein</fullName>
    </recommendedName>
</protein>